<keyword evidence="7 9" id="KW-0472">Membrane</keyword>
<name>A0ABS2E4E1_9FIRM</name>
<evidence type="ECO:0000256" key="1">
    <source>
        <dbReference type="ARBA" id="ARBA00004141"/>
    </source>
</evidence>
<evidence type="ECO:0000256" key="9">
    <source>
        <dbReference type="RuleBase" id="RU362011"/>
    </source>
</evidence>
<organism evidence="11 12">
    <name type="scientific">Faecalicatena fissicatena</name>
    <dbReference type="NCBI Taxonomy" id="290055"/>
    <lineage>
        <taxon>Bacteria</taxon>
        <taxon>Bacillati</taxon>
        <taxon>Bacillota</taxon>
        <taxon>Clostridia</taxon>
        <taxon>Lachnospirales</taxon>
        <taxon>Lachnospiraceae</taxon>
        <taxon>Faecalicatena</taxon>
    </lineage>
</organism>
<dbReference type="InterPro" id="IPR006668">
    <property type="entry name" value="Mg_transptr_MgtE_intracell_dom"/>
</dbReference>
<dbReference type="InterPro" id="IPR038076">
    <property type="entry name" value="MgtE_N_sf"/>
</dbReference>
<dbReference type="Pfam" id="PF01769">
    <property type="entry name" value="MgtE"/>
    <property type="match status" value="1"/>
</dbReference>
<dbReference type="InterPro" id="IPR006667">
    <property type="entry name" value="SLC41_membr_dom"/>
</dbReference>
<evidence type="ECO:0000256" key="7">
    <source>
        <dbReference type="ARBA" id="ARBA00023136"/>
    </source>
</evidence>
<evidence type="ECO:0000256" key="6">
    <source>
        <dbReference type="ARBA" id="ARBA00022989"/>
    </source>
</evidence>
<sequence length="463" mass="51794">MGSTDEKEEYTYENEEREELTEERILQMLDERKFKELKEELEHMYPVDLVELMEDFTQKQLVMVFRLLAKEEAAETFTEMDSDMRETLIGGLTDSELEEVMEEMYLDDTVDVLEEMPANVVDRLLMATDEETRQQINQLLQYPEDSAGSVMNVDYIALRKEMTVAESILKIRQVGINKETIYTCYVTEKRKLIGMVDVKELLTTSESKTIEEIMDTNVLYAHTTDDQEEVAQIINKYGLIALPIVDHEMCMVGIVTVDDAMDVLQEETTEDISIMAGVSPSDDSYFETTVLEHVKSRLPWLLFLMLSATVTQMIMNHYESALAVMPQLAGFIPMLTGTGGNCGSQSSTLVIRGISVGEIEFGDLFRVIFKEIRVAILISLILSVVNGIRIIVMGQGDALVALTIGLTMACTIVIAKVVGCTLPLVAEKIGLDPAIMATPLISTLVDISTISVYFAIVSAVFSL</sequence>
<comment type="caution">
    <text evidence="9">Lacks conserved residue(s) required for the propagation of feature annotation.</text>
</comment>
<evidence type="ECO:0000256" key="3">
    <source>
        <dbReference type="ARBA" id="ARBA00022448"/>
    </source>
</evidence>
<comment type="subunit">
    <text evidence="9">Homodimer.</text>
</comment>
<dbReference type="Gene3D" id="3.10.580.10">
    <property type="entry name" value="CBS-domain"/>
    <property type="match status" value="1"/>
</dbReference>
<keyword evidence="4 9" id="KW-0812">Transmembrane</keyword>
<dbReference type="InterPro" id="IPR000644">
    <property type="entry name" value="CBS_dom"/>
</dbReference>
<keyword evidence="12" id="KW-1185">Reference proteome</keyword>
<keyword evidence="3 9" id="KW-0813">Transport</keyword>
<dbReference type="CDD" id="cd04606">
    <property type="entry name" value="CBS_pair_Mg_transporter"/>
    <property type="match status" value="1"/>
</dbReference>
<dbReference type="Pfam" id="PF00571">
    <property type="entry name" value="CBS"/>
    <property type="match status" value="1"/>
</dbReference>
<feature type="transmembrane region" description="Helical" evidence="9">
    <location>
        <begin position="374"/>
        <end position="392"/>
    </location>
</feature>
<comment type="function">
    <text evidence="9">Acts as a magnesium transporter.</text>
</comment>
<dbReference type="SUPFAM" id="SSF54631">
    <property type="entry name" value="CBS-domain pair"/>
    <property type="match status" value="1"/>
</dbReference>
<dbReference type="Gene3D" id="1.25.60.10">
    <property type="entry name" value="MgtE N-terminal domain-like"/>
    <property type="match status" value="1"/>
</dbReference>
<protein>
    <recommendedName>
        <fullName evidence="9">Magnesium transporter MgtE</fullName>
    </recommendedName>
</protein>
<keyword evidence="8" id="KW-0129">CBS domain</keyword>
<dbReference type="InterPro" id="IPR036739">
    <property type="entry name" value="SLC41_membr_dom_sf"/>
</dbReference>
<accession>A0ABS2E4E1</accession>
<feature type="transmembrane region" description="Helical" evidence="9">
    <location>
        <begin position="437"/>
        <end position="461"/>
    </location>
</feature>
<dbReference type="SUPFAM" id="SSF161093">
    <property type="entry name" value="MgtE membrane domain-like"/>
    <property type="match status" value="1"/>
</dbReference>
<feature type="domain" description="CBS" evidence="10">
    <location>
        <begin position="214"/>
        <end position="270"/>
    </location>
</feature>
<dbReference type="SMART" id="SM00116">
    <property type="entry name" value="CBS"/>
    <property type="match status" value="2"/>
</dbReference>
<evidence type="ECO:0000256" key="2">
    <source>
        <dbReference type="ARBA" id="ARBA00009749"/>
    </source>
</evidence>
<dbReference type="Gene3D" id="1.10.357.20">
    <property type="entry name" value="SLC41 divalent cation transporters, integral membrane domain"/>
    <property type="match status" value="1"/>
</dbReference>
<dbReference type="EMBL" id="JACLYY010000001">
    <property type="protein sequence ID" value="MBM6736506.1"/>
    <property type="molecule type" value="Genomic_DNA"/>
</dbReference>
<dbReference type="PANTHER" id="PTHR43773">
    <property type="entry name" value="MAGNESIUM TRANSPORTER MGTE"/>
    <property type="match status" value="1"/>
</dbReference>
<dbReference type="InterPro" id="IPR046342">
    <property type="entry name" value="CBS_dom_sf"/>
</dbReference>
<dbReference type="SUPFAM" id="SSF158791">
    <property type="entry name" value="MgtE N-terminal domain-like"/>
    <property type="match status" value="1"/>
</dbReference>
<evidence type="ECO:0000256" key="8">
    <source>
        <dbReference type="PROSITE-ProRule" id="PRU00703"/>
    </source>
</evidence>
<evidence type="ECO:0000259" key="10">
    <source>
        <dbReference type="PROSITE" id="PS51371"/>
    </source>
</evidence>
<dbReference type="InterPro" id="IPR006669">
    <property type="entry name" value="MgtE_transporter"/>
</dbReference>
<evidence type="ECO:0000313" key="11">
    <source>
        <dbReference type="EMBL" id="MBM6736506.1"/>
    </source>
</evidence>
<dbReference type="NCBIfam" id="TIGR00400">
    <property type="entry name" value="mgtE"/>
    <property type="match status" value="1"/>
</dbReference>
<dbReference type="Proteomes" id="UP000716906">
    <property type="component" value="Unassembled WGS sequence"/>
</dbReference>
<dbReference type="PANTHER" id="PTHR43773:SF1">
    <property type="entry name" value="MAGNESIUM TRANSPORTER MGTE"/>
    <property type="match status" value="1"/>
</dbReference>
<comment type="caution">
    <text evidence="11">The sequence shown here is derived from an EMBL/GenBank/DDBJ whole genome shotgun (WGS) entry which is preliminary data.</text>
</comment>
<reference evidence="11 12" key="1">
    <citation type="journal article" date="2021" name="Sci. Rep.">
        <title>The distribution of antibiotic resistance genes in chicken gut microbiota commensals.</title>
        <authorList>
            <person name="Juricova H."/>
            <person name="Matiasovicova J."/>
            <person name="Kubasova T."/>
            <person name="Cejkova D."/>
            <person name="Rychlik I."/>
        </authorList>
    </citation>
    <scope>NUCLEOTIDE SEQUENCE [LARGE SCALE GENOMIC DNA]</scope>
    <source>
        <strain evidence="11 12">An773</strain>
    </source>
</reference>
<evidence type="ECO:0000313" key="12">
    <source>
        <dbReference type="Proteomes" id="UP000716906"/>
    </source>
</evidence>
<feature type="transmembrane region" description="Helical" evidence="9">
    <location>
        <begin position="398"/>
        <end position="425"/>
    </location>
</feature>
<gene>
    <name evidence="11" type="primary">mgtE</name>
    <name evidence="11" type="ORF">H7U36_00080</name>
</gene>
<keyword evidence="9" id="KW-1003">Cell membrane</keyword>
<keyword evidence="5 9" id="KW-0460">Magnesium</keyword>
<comment type="subcellular location">
    <subcellularLocation>
        <location evidence="9">Cell membrane</location>
        <topology evidence="9">Multi-pass membrane protein</topology>
    </subcellularLocation>
    <subcellularLocation>
        <location evidence="1">Membrane</location>
        <topology evidence="1">Multi-pass membrane protein</topology>
    </subcellularLocation>
</comment>
<keyword evidence="9" id="KW-0479">Metal-binding</keyword>
<evidence type="ECO:0000256" key="5">
    <source>
        <dbReference type="ARBA" id="ARBA00022842"/>
    </source>
</evidence>
<proteinExistence type="inferred from homology"/>
<dbReference type="Pfam" id="PF03448">
    <property type="entry name" value="MgtE_N"/>
    <property type="match status" value="1"/>
</dbReference>
<dbReference type="SMART" id="SM00924">
    <property type="entry name" value="MgtE_N"/>
    <property type="match status" value="1"/>
</dbReference>
<dbReference type="PROSITE" id="PS51371">
    <property type="entry name" value="CBS"/>
    <property type="match status" value="1"/>
</dbReference>
<comment type="similarity">
    <text evidence="2 9">Belongs to the SLC41A transporter family.</text>
</comment>
<evidence type="ECO:0000256" key="4">
    <source>
        <dbReference type="ARBA" id="ARBA00022692"/>
    </source>
</evidence>
<keyword evidence="6 9" id="KW-1133">Transmembrane helix</keyword>